<evidence type="ECO:0000313" key="2">
    <source>
        <dbReference type="Proteomes" id="UP001519064"/>
    </source>
</evidence>
<accession>A0ABS3X6X4</accession>
<dbReference type="Proteomes" id="UP001519064">
    <property type="component" value="Unassembled WGS sequence"/>
</dbReference>
<gene>
    <name evidence="1" type="ORF">ITI46_05380</name>
</gene>
<comment type="caution">
    <text evidence="1">The sequence shown here is derived from an EMBL/GenBank/DDBJ whole genome shotgun (WGS) entry which is preliminary data.</text>
</comment>
<dbReference type="EMBL" id="JADKMA010000016">
    <property type="protein sequence ID" value="MBO8191127.1"/>
    <property type="molecule type" value="Genomic_DNA"/>
</dbReference>
<name>A0ABS3X6X4_9ACTN</name>
<dbReference type="InterPro" id="IPR009959">
    <property type="entry name" value="Cyclase_SnoaL-like"/>
</dbReference>
<keyword evidence="2" id="KW-1185">Reference proteome</keyword>
<dbReference type="PANTHER" id="PTHR38436:SF1">
    <property type="entry name" value="ESTER CYCLASE"/>
    <property type="match status" value="1"/>
</dbReference>
<dbReference type="SUPFAM" id="SSF54427">
    <property type="entry name" value="NTF2-like"/>
    <property type="match status" value="1"/>
</dbReference>
<reference evidence="1 2" key="1">
    <citation type="submission" date="2020-11" db="EMBL/GenBank/DDBJ databases">
        <title>Streptomyces spirodelae sp. nov., isolated from duckweed.</title>
        <authorList>
            <person name="Saimee Y."/>
            <person name="Duangmal K."/>
        </authorList>
    </citation>
    <scope>NUCLEOTIDE SEQUENCE [LARGE SCALE GENOMIC DNA]</scope>
    <source>
        <strain evidence="1 2">S16-07</strain>
    </source>
</reference>
<dbReference type="Pfam" id="PF07366">
    <property type="entry name" value="SnoaL"/>
    <property type="match status" value="1"/>
</dbReference>
<dbReference type="InterPro" id="IPR032710">
    <property type="entry name" value="NTF2-like_dom_sf"/>
</dbReference>
<proteinExistence type="predicted"/>
<protein>
    <submittedName>
        <fullName evidence="1">Ester cyclase</fullName>
    </submittedName>
</protein>
<organism evidence="1 2">
    <name type="scientific">Streptomyces oryzae</name>
    <dbReference type="NCBI Taxonomy" id="1434886"/>
    <lineage>
        <taxon>Bacteria</taxon>
        <taxon>Bacillati</taxon>
        <taxon>Actinomycetota</taxon>
        <taxon>Actinomycetes</taxon>
        <taxon>Kitasatosporales</taxon>
        <taxon>Streptomycetaceae</taxon>
        <taxon>Streptomyces</taxon>
    </lineage>
</organism>
<dbReference type="PANTHER" id="PTHR38436">
    <property type="entry name" value="POLYKETIDE CYCLASE SNOAL-LIKE DOMAIN"/>
    <property type="match status" value="1"/>
</dbReference>
<dbReference type="Gene3D" id="3.10.450.50">
    <property type="match status" value="1"/>
</dbReference>
<dbReference type="RefSeq" id="WP_209238224.1">
    <property type="nucleotide sequence ID" value="NZ_JADKMA010000016.1"/>
</dbReference>
<sequence>MTTVNATTAKNLWDAVWNAVESGSLEDLDHLFADDALFRTSSAEGKGREYATGVLGRHRAAYPDLRREVLDVVESADGTAVCVEVLFSGTHQGTLVHPQGGRIEPTGRQLRWRAVDKVRVENGRIREWSALFDRLSMLEQVG</sequence>
<evidence type="ECO:0000313" key="1">
    <source>
        <dbReference type="EMBL" id="MBO8191127.1"/>
    </source>
</evidence>